<keyword evidence="2" id="KW-1185">Reference proteome</keyword>
<dbReference type="AlphaFoldDB" id="M5EY76"/>
<sequence>MPIAPPAAPLKPEVTPMAEGALLPFSSFTGADEGRRRPLRRSALPLIRPHTWLQAIGAQR</sequence>
<proteinExistence type="predicted"/>
<evidence type="ECO:0000313" key="1">
    <source>
        <dbReference type="EMBL" id="CCV04546.1"/>
    </source>
</evidence>
<reference evidence="1 2" key="1">
    <citation type="submission" date="2013-02" db="EMBL/GenBank/DDBJ databases">
        <authorList>
            <person name="Genoscope - CEA"/>
        </authorList>
    </citation>
    <scope>NUCLEOTIDE SEQUENCE [LARGE SCALE GENOMIC DNA]</scope>
    <source>
        <strain evidence="1 2">STM 2683</strain>
    </source>
</reference>
<name>M5EY76_9HYPH</name>
<organism evidence="1 2">
    <name type="scientific">Mesorhizobium metallidurans STM 2683</name>
    <dbReference type="NCBI Taxonomy" id="1297569"/>
    <lineage>
        <taxon>Bacteria</taxon>
        <taxon>Pseudomonadati</taxon>
        <taxon>Pseudomonadota</taxon>
        <taxon>Alphaproteobacteria</taxon>
        <taxon>Hyphomicrobiales</taxon>
        <taxon>Phyllobacteriaceae</taxon>
        <taxon>Mesorhizobium</taxon>
    </lineage>
</organism>
<accession>M5EY76</accession>
<dbReference type="Proteomes" id="UP000012062">
    <property type="component" value="Unassembled WGS sequence"/>
</dbReference>
<gene>
    <name evidence="1" type="ORF">MESS2_1320013</name>
</gene>
<evidence type="ECO:0000313" key="2">
    <source>
        <dbReference type="Proteomes" id="UP000012062"/>
    </source>
</evidence>
<protein>
    <submittedName>
        <fullName evidence="1">Uncharacterized protein</fullName>
    </submittedName>
</protein>
<dbReference type="EMBL" id="CAUM01000038">
    <property type="protein sequence ID" value="CCV04546.1"/>
    <property type="molecule type" value="Genomic_DNA"/>
</dbReference>
<comment type="caution">
    <text evidence="1">The sequence shown here is derived from an EMBL/GenBank/DDBJ whole genome shotgun (WGS) entry which is preliminary data.</text>
</comment>